<proteinExistence type="predicted"/>
<dbReference type="AlphaFoldDB" id="A0A6V7QVS6"/>
<accession>A0A6V7QVS6</accession>
<name>A0A6V7QVS6_ANACO</name>
<organism evidence="1">
    <name type="scientific">Ananas comosus var. bracteatus</name>
    <name type="common">red pineapple</name>
    <dbReference type="NCBI Taxonomy" id="296719"/>
    <lineage>
        <taxon>Eukaryota</taxon>
        <taxon>Viridiplantae</taxon>
        <taxon>Streptophyta</taxon>
        <taxon>Embryophyta</taxon>
        <taxon>Tracheophyta</taxon>
        <taxon>Spermatophyta</taxon>
        <taxon>Magnoliopsida</taxon>
        <taxon>Liliopsida</taxon>
        <taxon>Poales</taxon>
        <taxon>Bromeliaceae</taxon>
        <taxon>Bromelioideae</taxon>
        <taxon>Ananas</taxon>
    </lineage>
</organism>
<sequence>MVFADTWRRRDRTVTGYAVCGRTGAASGESKKGVLNCIPKLGLQNSVAKHILCRLRLKCKIEYARSAVEPPAHFTRKAIPSSRVCRLTFVEQEDCGVVTYVYSIRAVFAYFGALSIQISVYRTMGFVAVAGLSIFREMHAIQALRKATMH</sequence>
<protein>
    <submittedName>
        <fullName evidence="1">Uncharacterized protein</fullName>
    </submittedName>
</protein>
<dbReference type="EMBL" id="CAJEUB010000044">
    <property type="protein sequence ID" value="CAD1847293.1"/>
    <property type="molecule type" value="Genomic_DNA"/>
</dbReference>
<reference evidence="1" key="1">
    <citation type="submission" date="2020-07" db="EMBL/GenBank/DDBJ databases">
        <authorList>
            <person name="Lin J."/>
        </authorList>
    </citation>
    <scope>NUCLEOTIDE SEQUENCE</scope>
</reference>
<evidence type="ECO:0000313" key="1">
    <source>
        <dbReference type="EMBL" id="CAD1847293.1"/>
    </source>
</evidence>
<gene>
    <name evidence="1" type="ORF">CB5_LOCUS30504</name>
</gene>